<proteinExistence type="predicted"/>
<sequence length="105" mass="12248">MIEQGDYFVVQRGYRSYIDIGGCFVYDRSYMGWVFKVVVISGEMVVCDCVHVSNPERDYQRKQIGERFNLNKRELDLHRVGQGYLDALEIKPTPQRKGISACNYE</sequence>
<name>A0A0F9UDE0_9ZZZZ</name>
<organism evidence="1">
    <name type="scientific">marine sediment metagenome</name>
    <dbReference type="NCBI Taxonomy" id="412755"/>
    <lineage>
        <taxon>unclassified sequences</taxon>
        <taxon>metagenomes</taxon>
        <taxon>ecological metagenomes</taxon>
    </lineage>
</organism>
<dbReference type="AlphaFoldDB" id="A0A0F9UDE0"/>
<dbReference type="EMBL" id="LAZR01000116">
    <property type="protein sequence ID" value="KKN89684.1"/>
    <property type="molecule type" value="Genomic_DNA"/>
</dbReference>
<comment type="caution">
    <text evidence="1">The sequence shown here is derived from an EMBL/GenBank/DDBJ whole genome shotgun (WGS) entry which is preliminary data.</text>
</comment>
<gene>
    <name evidence="1" type="ORF">LCGC14_0235300</name>
</gene>
<evidence type="ECO:0000313" key="1">
    <source>
        <dbReference type="EMBL" id="KKN89684.1"/>
    </source>
</evidence>
<reference evidence="1" key="1">
    <citation type="journal article" date="2015" name="Nature">
        <title>Complex archaea that bridge the gap between prokaryotes and eukaryotes.</title>
        <authorList>
            <person name="Spang A."/>
            <person name="Saw J.H."/>
            <person name="Jorgensen S.L."/>
            <person name="Zaremba-Niedzwiedzka K."/>
            <person name="Martijn J."/>
            <person name="Lind A.E."/>
            <person name="van Eijk R."/>
            <person name="Schleper C."/>
            <person name="Guy L."/>
            <person name="Ettema T.J."/>
        </authorList>
    </citation>
    <scope>NUCLEOTIDE SEQUENCE</scope>
</reference>
<protein>
    <submittedName>
        <fullName evidence="1">Uncharacterized protein</fullName>
    </submittedName>
</protein>
<accession>A0A0F9UDE0</accession>